<dbReference type="GO" id="GO:0008017">
    <property type="term" value="F:microtubule binding"/>
    <property type="evidence" value="ECO:0007669"/>
    <property type="project" value="InterPro"/>
</dbReference>
<proteinExistence type="predicted"/>
<evidence type="ECO:0000256" key="1">
    <source>
        <dbReference type="SAM" id="MobiDB-lite"/>
    </source>
</evidence>
<feature type="region of interest" description="Disordered" evidence="1">
    <location>
        <begin position="223"/>
        <end position="262"/>
    </location>
</feature>
<dbReference type="PANTHER" id="PTHR33737">
    <property type="entry name" value="OS05G0121800 PROTEIN"/>
    <property type="match status" value="1"/>
</dbReference>
<dbReference type="PANTHER" id="PTHR33737:SF2">
    <property type="entry name" value="OS12G0102700 PROTEIN"/>
    <property type="match status" value="1"/>
</dbReference>
<feature type="compositionally biased region" description="Low complexity" evidence="1">
    <location>
        <begin position="27"/>
        <end position="39"/>
    </location>
</feature>
<feature type="compositionally biased region" description="Polar residues" evidence="1">
    <location>
        <begin position="1"/>
        <end position="14"/>
    </location>
</feature>
<feature type="compositionally biased region" description="Polar residues" evidence="1">
    <location>
        <begin position="278"/>
        <end position="290"/>
    </location>
</feature>
<dbReference type="AlphaFoldDB" id="A0AAD2E7F8"/>
<feature type="compositionally biased region" description="Polar residues" evidence="1">
    <location>
        <begin position="97"/>
        <end position="116"/>
    </location>
</feature>
<accession>A0AAD2E7F8</accession>
<organism evidence="2 3">
    <name type="scientific">Fraxinus pennsylvanica</name>
    <dbReference type="NCBI Taxonomy" id="56036"/>
    <lineage>
        <taxon>Eukaryota</taxon>
        <taxon>Viridiplantae</taxon>
        <taxon>Streptophyta</taxon>
        <taxon>Embryophyta</taxon>
        <taxon>Tracheophyta</taxon>
        <taxon>Spermatophyta</taxon>
        <taxon>Magnoliopsida</taxon>
        <taxon>eudicotyledons</taxon>
        <taxon>Gunneridae</taxon>
        <taxon>Pentapetalae</taxon>
        <taxon>asterids</taxon>
        <taxon>lamiids</taxon>
        <taxon>Lamiales</taxon>
        <taxon>Oleaceae</taxon>
        <taxon>Oleeae</taxon>
        <taxon>Fraxinus</taxon>
    </lineage>
</organism>
<evidence type="ECO:0000313" key="2">
    <source>
        <dbReference type="EMBL" id="CAI9779023.1"/>
    </source>
</evidence>
<feature type="region of interest" description="Disordered" evidence="1">
    <location>
        <begin position="1"/>
        <end position="151"/>
    </location>
</feature>
<gene>
    <name evidence="2" type="ORF">FPE_LOCUS26453</name>
</gene>
<feature type="compositionally biased region" description="Basic and acidic residues" evidence="1">
    <location>
        <begin position="223"/>
        <end position="232"/>
    </location>
</feature>
<feature type="compositionally biased region" description="Polar residues" evidence="1">
    <location>
        <begin position="40"/>
        <end position="52"/>
    </location>
</feature>
<feature type="region of interest" description="Disordered" evidence="1">
    <location>
        <begin position="165"/>
        <end position="206"/>
    </location>
</feature>
<feature type="compositionally biased region" description="Polar residues" evidence="1">
    <location>
        <begin position="240"/>
        <end position="251"/>
    </location>
</feature>
<name>A0AAD2E7F8_9LAMI</name>
<keyword evidence="3" id="KW-1185">Reference proteome</keyword>
<feature type="compositionally biased region" description="Low complexity" evidence="1">
    <location>
        <begin position="79"/>
        <end position="96"/>
    </location>
</feature>
<sequence length="386" mass="39808">MKSTVKIGQSSSSLPKPRKAINRAIPTSTAAAKSSSSSSGVKTENEGTNLSPVATEGARASKVPVLSGTRKVLSKPALSSKSSSSGSSTTSNMQSTRSTSSNSTVLSETTAKSSLMTARRNPIKSSTHNSASSGSIPKTLSKAKLKNNPSSSTLSAYLVSTMTSNVSPTSSIGELSSASSSSSSSSTINQRSNNSRNSLDTSSCRSVDGDIVSLDLKNQNIDRIADGHKSRETASPGITRKSSTQAGTLSSRPPLKVSGLRMPSPKIGFFDGVKSVHTPTGTMQSQSEIPTTLPEKGGAMCSSNRNSNIKPKLRKLPTARKISALAQKTTPPTSCCWTSCDGSIDDNSTAGGFSAATVDLLAVKTAADGVPAPDLLNQLGRLYVVQ</sequence>
<feature type="region of interest" description="Disordered" evidence="1">
    <location>
        <begin position="278"/>
        <end position="310"/>
    </location>
</feature>
<feature type="compositionally biased region" description="Low complexity" evidence="1">
    <location>
        <begin position="170"/>
        <end position="198"/>
    </location>
</feature>
<dbReference type="EMBL" id="OU503051">
    <property type="protein sequence ID" value="CAI9779023.1"/>
    <property type="molecule type" value="Genomic_DNA"/>
</dbReference>
<protein>
    <submittedName>
        <fullName evidence="2">Uncharacterized protein</fullName>
    </submittedName>
</protein>
<dbReference type="InterPro" id="IPR045882">
    <property type="entry name" value="GPT1/2"/>
</dbReference>
<reference evidence="2" key="1">
    <citation type="submission" date="2023-05" db="EMBL/GenBank/DDBJ databases">
        <authorList>
            <person name="Huff M."/>
        </authorList>
    </citation>
    <scope>NUCLEOTIDE SEQUENCE</scope>
</reference>
<dbReference type="Proteomes" id="UP000834106">
    <property type="component" value="Chromosome 16"/>
</dbReference>
<feature type="compositionally biased region" description="Polar residues" evidence="1">
    <location>
        <begin position="123"/>
        <end position="138"/>
    </location>
</feature>
<evidence type="ECO:0000313" key="3">
    <source>
        <dbReference type="Proteomes" id="UP000834106"/>
    </source>
</evidence>